<feature type="binding site" evidence="5">
    <location>
        <begin position="225"/>
        <end position="232"/>
    </location>
    <ligand>
        <name>ATP</name>
        <dbReference type="ChEBI" id="CHEBI:30616"/>
    </ligand>
</feature>
<evidence type="ECO:0000256" key="1">
    <source>
        <dbReference type="ARBA" id="ARBA00022741"/>
    </source>
</evidence>
<dbReference type="InterPro" id="IPR000212">
    <property type="entry name" value="DNA_helicase_UvrD/REP"/>
</dbReference>
<dbReference type="RefSeq" id="WP_106009887.1">
    <property type="nucleotide sequence ID" value="NZ_JALCQO010000021.1"/>
</dbReference>
<evidence type="ECO:0000259" key="6">
    <source>
        <dbReference type="PROSITE" id="PS51198"/>
    </source>
</evidence>
<dbReference type="EC" id="3.6.4.12" evidence="7"/>
<dbReference type="InterPro" id="IPR014016">
    <property type="entry name" value="UvrD-like_ATP-bd"/>
</dbReference>
<dbReference type="Gene3D" id="3.40.50.300">
    <property type="entry name" value="P-loop containing nucleotide triphosphate hydrolases"/>
    <property type="match status" value="3"/>
</dbReference>
<sequence length="767" mass="89598">MSIDCGEMKIEKEHFKDILNWINSEIENIQSDDMKLKTSIEDLRKQSKGRYNEELDTKEKLYNITHKNLEKYEESREKPYFGRIDFREYKGQKETFYIGKFGLGDIQNGDEKVIDWRAPLADLYYSGVEGKTFYKSPIGVISGELSLKRKFLIEKGKLKNAFDEGINEIMLKSDNEEGNSLVDEFLKINLNQSANNRLKNVVATIQKGQNDIIRTEKNSTLVFQGAAGSGKTTVALHRLAYLLYRYKDKLNGKDVLVIAPNKLFLSYISDVLPDLGIDNVKQMTFEEMCSELLHIKGKIYTKEKKLAHILEDSKISSKKNISLCSRIRGSVLYKKLIDDYVKYIEKKDLDMGDIKVDSYILFNSQEIYRLYLKDMSHMPVNRRKHEIKRYFKLKIDDKINKIVDKIDFFYDYQVARLKKTMEDGLDRRKKIIDIYDKRDRKKKEATITAKKNFEDYFDRWTEVDTSKLYEKFLTDQKVFEKIAAGKVSKSIWDDLAKEVQTNRQNNVIDSDDLAALCYLKFKIEGVPKKFKYKHLVVDEAQDYSSFEMEVLKEMSTSDSMTIVGDIAQGIYDYRGISDWNGLIKDIFGSSVKYFQLTQSYRSTVEIIEFANKVLKIQKNNLKAAAPVLRHGDSPKIVEFKNNRDFSENLDKIVKKVYDSSKNTIAVIGKTYDQCKKIRDYLKKYSVYNWNLVRENDDVLKDDKIIIPSYMTKGLEFDCSIIYNCNQSNYTESELDKKILYVVLTRALHMEYIFYSGKLSKIIADFHK</sequence>
<dbReference type="OrthoDB" id="9787585at2"/>
<evidence type="ECO:0000256" key="2">
    <source>
        <dbReference type="ARBA" id="ARBA00022801"/>
    </source>
</evidence>
<gene>
    <name evidence="7" type="primary">helD_3</name>
    <name evidence="7" type="ORF">CLLU_22630</name>
</gene>
<dbReference type="PANTHER" id="PTHR11070:SF17">
    <property type="entry name" value="DNA HELICASE IV"/>
    <property type="match status" value="1"/>
</dbReference>
<dbReference type="GO" id="GO:0005829">
    <property type="term" value="C:cytosol"/>
    <property type="evidence" value="ECO:0007669"/>
    <property type="project" value="TreeGrafter"/>
</dbReference>
<keyword evidence="3 5" id="KW-0347">Helicase</keyword>
<evidence type="ECO:0000313" key="8">
    <source>
        <dbReference type="Proteomes" id="UP000237798"/>
    </source>
</evidence>
<dbReference type="EMBL" id="PVXP01000034">
    <property type="protein sequence ID" value="PRR84724.1"/>
    <property type="molecule type" value="Genomic_DNA"/>
</dbReference>
<evidence type="ECO:0000313" key="7">
    <source>
        <dbReference type="EMBL" id="PRR84724.1"/>
    </source>
</evidence>
<keyword evidence="2 5" id="KW-0378">Hydrolase</keyword>
<keyword evidence="8" id="KW-1185">Reference proteome</keyword>
<dbReference type="GO" id="GO:0043138">
    <property type="term" value="F:3'-5' DNA helicase activity"/>
    <property type="evidence" value="ECO:0007669"/>
    <property type="project" value="TreeGrafter"/>
</dbReference>
<dbReference type="Proteomes" id="UP000237798">
    <property type="component" value="Unassembled WGS sequence"/>
</dbReference>
<dbReference type="GO" id="GO:0003677">
    <property type="term" value="F:DNA binding"/>
    <property type="evidence" value="ECO:0007669"/>
    <property type="project" value="InterPro"/>
</dbReference>
<dbReference type="PROSITE" id="PS51198">
    <property type="entry name" value="UVRD_HELICASE_ATP_BIND"/>
    <property type="match status" value="1"/>
</dbReference>
<evidence type="ECO:0000256" key="5">
    <source>
        <dbReference type="PROSITE-ProRule" id="PRU00560"/>
    </source>
</evidence>
<dbReference type="SUPFAM" id="SSF52540">
    <property type="entry name" value="P-loop containing nucleoside triphosphate hydrolases"/>
    <property type="match status" value="1"/>
</dbReference>
<proteinExistence type="predicted"/>
<dbReference type="InterPro" id="IPR048228">
    <property type="entry name" value="HelD_bacillota"/>
</dbReference>
<feature type="domain" description="UvrD-like helicase ATP-binding" evidence="6">
    <location>
        <begin position="204"/>
        <end position="603"/>
    </location>
</feature>
<dbReference type="GO" id="GO:0005524">
    <property type="term" value="F:ATP binding"/>
    <property type="evidence" value="ECO:0007669"/>
    <property type="project" value="UniProtKB-UniRule"/>
</dbReference>
<dbReference type="AlphaFoldDB" id="A0A2T0BLF3"/>
<reference evidence="7 8" key="1">
    <citation type="submission" date="2018-03" db="EMBL/GenBank/DDBJ databases">
        <title>Genome sequence of Clostridium luticellarii DSM 29923.</title>
        <authorList>
            <person name="Poehlein A."/>
            <person name="Daniel R."/>
        </authorList>
    </citation>
    <scope>NUCLEOTIDE SEQUENCE [LARGE SCALE GENOMIC DNA]</scope>
    <source>
        <strain evidence="7 8">DSM 29923</strain>
    </source>
</reference>
<keyword evidence="1 5" id="KW-0547">Nucleotide-binding</keyword>
<accession>A0A2T0BLF3</accession>
<dbReference type="GO" id="GO:0000725">
    <property type="term" value="P:recombinational repair"/>
    <property type="evidence" value="ECO:0007669"/>
    <property type="project" value="TreeGrafter"/>
</dbReference>
<dbReference type="Pfam" id="PF00580">
    <property type="entry name" value="UvrD-helicase"/>
    <property type="match status" value="1"/>
</dbReference>
<dbReference type="PANTHER" id="PTHR11070">
    <property type="entry name" value="UVRD / RECB / PCRA DNA HELICASE FAMILY MEMBER"/>
    <property type="match status" value="1"/>
</dbReference>
<dbReference type="InterPro" id="IPR027417">
    <property type="entry name" value="P-loop_NTPase"/>
</dbReference>
<dbReference type="NCBIfam" id="NF041464">
    <property type="entry name" value="HelD_BACSU"/>
    <property type="match status" value="1"/>
</dbReference>
<protein>
    <submittedName>
        <fullName evidence="7">Helicase IV</fullName>
        <ecNumber evidence="7">3.6.4.12</ecNumber>
    </submittedName>
</protein>
<evidence type="ECO:0000256" key="4">
    <source>
        <dbReference type="ARBA" id="ARBA00022840"/>
    </source>
</evidence>
<comment type="caution">
    <text evidence="7">The sequence shown here is derived from an EMBL/GenBank/DDBJ whole genome shotgun (WGS) entry which is preliminary data.</text>
</comment>
<name>A0A2T0BLF3_9CLOT</name>
<organism evidence="7 8">
    <name type="scientific">Clostridium luticellarii</name>
    <dbReference type="NCBI Taxonomy" id="1691940"/>
    <lineage>
        <taxon>Bacteria</taxon>
        <taxon>Bacillati</taxon>
        <taxon>Bacillota</taxon>
        <taxon>Clostridia</taxon>
        <taxon>Eubacteriales</taxon>
        <taxon>Clostridiaceae</taxon>
        <taxon>Clostridium</taxon>
    </lineage>
</organism>
<evidence type="ECO:0000256" key="3">
    <source>
        <dbReference type="ARBA" id="ARBA00022806"/>
    </source>
</evidence>
<dbReference type="GO" id="GO:0016787">
    <property type="term" value="F:hydrolase activity"/>
    <property type="evidence" value="ECO:0007669"/>
    <property type="project" value="UniProtKB-UniRule"/>
</dbReference>
<keyword evidence="4 5" id="KW-0067">ATP-binding</keyword>